<comment type="caution">
    <text evidence="16">Lacks conserved residue(s) required for the propagation of feature annotation.</text>
</comment>
<feature type="compositionally biased region" description="Basic and acidic residues" evidence="17">
    <location>
        <begin position="1162"/>
        <end position="1175"/>
    </location>
</feature>
<dbReference type="EMBL" id="AFYH01199444">
    <property type="status" value="NOT_ANNOTATED_CDS"/>
    <property type="molecule type" value="Genomic_DNA"/>
</dbReference>
<feature type="region of interest" description="Disordered" evidence="17">
    <location>
        <begin position="994"/>
        <end position="1031"/>
    </location>
</feature>
<dbReference type="InterPro" id="IPR014013">
    <property type="entry name" value="Helic_SF1/SF2_ATP-bd_DinG/Rad3"/>
</dbReference>
<keyword evidence="13 16" id="KW-0413">Isomerase</keyword>
<dbReference type="Gene3D" id="3.40.50.300">
    <property type="entry name" value="P-loop containing nucleotide triphosphate hydrolases"/>
    <property type="match status" value="2"/>
</dbReference>
<evidence type="ECO:0000256" key="7">
    <source>
        <dbReference type="ARBA" id="ARBA00022806"/>
    </source>
</evidence>
<dbReference type="PROSITE" id="PS51193">
    <property type="entry name" value="HELICASE_ATP_BIND_2"/>
    <property type="match status" value="1"/>
</dbReference>
<evidence type="ECO:0000256" key="10">
    <source>
        <dbReference type="ARBA" id="ARBA00023014"/>
    </source>
</evidence>
<comment type="subcellular location">
    <subcellularLocation>
        <location evidence="1 16">Nucleus</location>
    </subcellularLocation>
</comment>
<reference evidence="20" key="1">
    <citation type="submission" date="2011-08" db="EMBL/GenBank/DDBJ databases">
        <title>The draft genome of Latimeria chalumnae.</title>
        <authorList>
            <person name="Di Palma F."/>
            <person name="Alfoldi J."/>
            <person name="Johnson J."/>
            <person name="Berlin A."/>
            <person name="Gnerre S."/>
            <person name="Jaffe D."/>
            <person name="MacCallum I."/>
            <person name="Young S."/>
            <person name="Walker B.J."/>
            <person name="Lander E."/>
            <person name="Lindblad-Toh K."/>
        </authorList>
    </citation>
    <scope>NUCLEOTIDE SEQUENCE [LARGE SCALE GENOMIC DNA]</scope>
    <source>
        <strain evidence="20">Wild caught</strain>
    </source>
</reference>
<reference evidence="19" key="2">
    <citation type="submission" date="2025-08" db="UniProtKB">
        <authorList>
            <consortium name="Ensembl"/>
        </authorList>
    </citation>
    <scope>IDENTIFICATION</scope>
</reference>
<dbReference type="EMBL" id="AFYH01199447">
    <property type="status" value="NOT_ANNOTATED_CDS"/>
    <property type="molecule type" value="Genomic_DNA"/>
</dbReference>
<dbReference type="CDD" id="cd13932">
    <property type="entry name" value="HN_RTEL1"/>
    <property type="match status" value="2"/>
</dbReference>
<dbReference type="GO" id="GO:0010569">
    <property type="term" value="P:regulation of double-strand break repair via homologous recombination"/>
    <property type="evidence" value="ECO:0007669"/>
    <property type="project" value="UniProtKB-UniRule"/>
</dbReference>
<dbReference type="Ensembl" id="ENSLACT00000004171.1">
    <property type="protein sequence ID" value="ENSLACP00000004135.1"/>
    <property type="gene ID" value="ENSLACG00000003677.1"/>
</dbReference>
<keyword evidence="11 16" id="KW-0238">DNA-binding</keyword>
<keyword evidence="20" id="KW-1185">Reference proteome</keyword>
<evidence type="ECO:0000256" key="8">
    <source>
        <dbReference type="ARBA" id="ARBA00022840"/>
    </source>
</evidence>
<dbReference type="Pfam" id="PF23116">
    <property type="entry name" value="HHD_RTEL1"/>
    <property type="match status" value="2"/>
</dbReference>
<evidence type="ECO:0000313" key="19">
    <source>
        <dbReference type="Ensembl" id="ENSLACP00000004135.1"/>
    </source>
</evidence>
<dbReference type="HAMAP" id="MF_03065">
    <property type="entry name" value="RTEL1"/>
    <property type="match status" value="1"/>
</dbReference>
<dbReference type="GO" id="GO:1904430">
    <property type="term" value="P:negative regulation of t-circle formation"/>
    <property type="evidence" value="ECO:0007669"/>
    <property type="project" value="TreeGrafter"/>
</dbReference>
<dbReference type="InterPro" id="IPR006555">
    <property type="entry name" value="ATP-dep_Helicase_C"/>
</dbReference>
<dbReference type="InterPro" id="IPR049909">
    <property type="entry name" value="Rtel1_HHD"/>
</dbReference>
<dbReference type="EC" id="5.6.2.-" evidence="16"/>
<keyword evidence="4 16" id="KW-0547">Nucleotide-binding</keyword>
<protein>
    <recommendedName>
        <fullName evidence="16">Regulator of telomere elongation helicase 1</fullName>
        <ecNumber evidence="16">5.6.2.-</ecNumber>
    </recommendedName>
</protein>
<dbReference type="EMBL" id="AFYH01199442">
    <property type="status" value="NOT_ANNOTATED_CDS"/>
    <property type="molecule type" value="Genomic_DNA"/>
</dbReference>
<keyword evidence="10" id="KW-0411">Iron-sulfur</keyword>
<feature type="compositionally biased region" description="Polar residues" evidence="17">
    <location>
        <begin position="1015"/>
        <end position="1031"/>
    </location>
</feature>
<dbReference type="InterPro" id="IPR013020">
    <property type="entry name" value="Rad3/Chl1-like"/>
</dbReference>
<dbReference type="EMBL" id="AFYH01199440">
    <property type="status" value="NOT_ANNOTATED_CDS"/>
    <property type="molecule type" value="Genomic_DNA"/>
</dbReference>
<name>H3A3B4_LATCH</name>
<dbReference type="SUPFAM" id="SSF52540">
    <property type="entry name" value="P-loop containing nucleoside triphosphate hydrolases"/>
    <property type="match status" value="1"/>
</dbReference>
<dbReference type="PANTHER" id="PTHR11472:SF34">
    <property type="entry name" value="REGULATOR OF TELOMERE ELONGATION HELICASE 1"/>
    <property type="match status" value="1"/>
</dbReference>
<feature type="compositionally biased region" description="Basic and acidic residues" evidence="17">
    <location>
        <begin position="1201"/>
        <end position="1231"/>
    </location>
</feature>
<dbReference type="GO" id="GO:0070182">
    <property type="term" value="F:DNA polymerase binding"/>
    <property type="evidence" value="ECO:0007669"/>
    <property type="project" value="TreeGrafter"/>
</dbReference>
<evidence type="ECO:0000256" key="1">
    <source>
        <dbReference type="ARBA" id="ARBA00004123"/>
    </source>
</evidence>
<evidence type="ECO:0000256" key="17">
    <source>
        <dbReference type="SAM" id="MobiDB-lite"/>
    </source>
</evidence>
<evidence type="ECO:0000256" key="12">
    <source>
        <dbReference type="ARBA" id="ARBA00023204"/>
    </source>
</evidence>
<proteinExistence type="inferred from homology"/>
<dbReference type="GO" id="GO:0090657">
    <property type="term" value="P:telomeric loop disassembly"/>
    <property type="evidence" value="ECO:0007669"/>
    <property type="project" value="TreeGrafter"/>
</dbReference>
<keyword evidence="6 16" id="KW-0378">Hydrolase</keyword>
<evidence type="ECO:0000313" key="20">
    <source>
        <dbReference type="Proteomes" id="UP000008672"/>
    </source>
</evidence>
<dbReference type="EMBL" id="AFYH01199446">
    <property type="status" value="NOT_ANNOTATED_CDS"/>
    <property type="molecule type" value="Genomic_DNA"/>
</dbReference>
<dbReference type="Gene3D" id="1.20.1160.20">
    <property type="match status" value="2"/>
</dbReference>
<dbReference type="InterPro" id="IPR027417">
    <property type="entry name" value="P-loop_NTPase"/>
</dbReference>
<gene>
    <name evidence="16 19" type="primary">RTEL1</name>
</gene>
<dbReference type="GO" id="GO:0005524">
    <property type="term" value="F:ATP binding"/>
    <property type="evidence" value="ECO:0007669"/>
    <property type="project" value="UniProtKB-UniRule"/>
</dbReference>
<dbReference type="PANTHER" id="PTHR11472">
    <property type="entry name" value="DNA REPAIR DEAD HELICASE RAD3/XP-D SUBFAMILY MEMBER"/>
    <property type="match status" value="1"/>
</dbReference>
<dbReference type="CDD" id="cd18788">
    <property type="entry name" value="SF2_C_XPD"/>
    <property type="match status" value="1"/>
</dbReference>
<dbReference type="EMBL" id="AFYH01199448">
    <property type="status" value="NOT_ANNOTATED_CDS"/>
    <property type="molecule type" value="Genomic_DNA"/>
</dbReference>
<evidence type="ECO:0000256" key="15">
    <source>
        <dbReference type="ARBA" id="ARBA00049360"/>
    </source>
</evidence>
<dbReference type="InterPro" id="IPR045028">
    <property type="entry name" value="DinG/Rad3-like"/>
</dbReference>
<dbReference type="GO" id="GO:0051539">
    <property type="term" value="F:4 iron, 4 sulfur cluster binding"/>
    <property type="evidence" value="ECO:0007669"/>
    <property type="project" value="UniProtKB-UniRule"/>
</dbReference>
<feature type="compositionally biased region" description="Basic and acidic residues" evidence="17">
    <location>
        <begin position="994"/>
        <end position="1014"/>
    </location>
</feature>
<sequence>MPKLKLNGLTVDFPFEPYKCQEEYMLKVIECLQKKVNGVLESPTGTGKTLCLLCATLAWREHFKDGISARKIAERMQGVELFPDRPMSSWGTKATDGDTSRCWVPSGIPSFLNEPFLAEGVGQFLFCWDRPKVCVLGSRDQLCINPEVKMQESSHVKIHMCRAKVSSRSCPFYNSVEEKSTDKDFSLAIMDIEDLVKNGIKHSTERCDFYFVSRFLTQMTDEYFLMENVQVDWQSSRAHNIDLRGAVVIFDEAHNVERICEESVSFDLTPFDLASGIDTLNQALEEKMKVVQQNELHAEFNMESIHSGLNMELKDLIELKKTFLDLENAIDSIKLPANGNGVTKPGRFLWWLFSNAMKFCVKFEALRCLKIDECFWFLGSGIFTSTMGLQKLIDVIQIVFSKEPEAGVPPHAAIGDISKYYKVHIHPDNSSQKRKQRTDIWAAPAMRKQGKILSYWCFSPGYGMHELVKQGVRSIILTSGTLSPLSSFTLEMQIPFPVCLENPHVIEKHQIWVGIVPKGPDGEQLSSAFDRRKTGSRCCVSLPFLFSNIARVVPHGLLLFFPSYPVMDKSLAHWRDCSIAGRIEELKPMFVEPRGKASFTEVMDAYYDKVCDARTNGASFLAVCRGKASEGLDFADRNGRGVIVTGLPFPPQMDPRVTLKMHFLDEMRGKTKTTRTWYLSGKEWYRQQASRAVNQAIGRVIRHKQDYGAIFLCDHRFMNADIKSQLPAWIQPHVKVYDNFGHIIRDVSQFFRVAQKIQKPAPVGKKKFPPLGRGESVLQKQPKNQTELRGKTTAALNSLSLVCADEGQMPGGDGVARLCVEYERELNPSGRKTVGLLDALEHTERRTEEEEEEEEFPGEEKAKRLSTLSLQHDKRLLDEQRGGRKKIKIVGNRTDTAAPPQLWKTESAKHFLVMVNQSLSQSNYSRFNQAMKAYKETDDFDPMLAVMSAIFTEDPKKHRLLRDFYYFIRPQHKKRYDEACRALTGEGCGYKPEDSLSRAAKKIPEKNPKGETAKSKFTSSQPSSKQLNSETHLNKGGAFLNSGALDEGERAFVTQQLSRGGGGLSRCTASGVGGLLSAYLAEVKGALGLDGYKQFMMALQTYKQSDNYENMVAETASFFTERQEDFHLLQRFCMFVRPHHKQKFSQICKELTGLDCGRLQHGSDEKRAMNPEKEQQYQGPNKGEEHRKAVPGNSHQGAGLNKEEEHRKADPDSIPKGAGLDKGEGHQKADPGRSIPQGAEPNERPLQYQKAEHGQGPKCLGVKSQQGQHLSNGQAPPEVGTEWERQGQRVDFHNGQQDWGAEPETQDHTSMAKETAQFGGVDERIGADPEKPGTSHRKISRPGAEQQDMQEGRTVGARTPTVPRKIPSFPVKPVFWVDYPCPKCRSGNADFFKCPLCDFTSCGTCWEQRLKASKECPKCHNFTKKRHLTKIYL</sequence>
<evidence type="ECO:0000256" key="2">
    <source>
        <dbReference type="ARBA" id="ARBA00022485"/>
    </source>
</evidence>
<dbReference type="HOGENOM" id="CLU_006515_4_0_1"/>
<feature type="region of interest" description="Disordered" evidence="17">
    <location>
        <begin position="1162"/>
        <end position="1280"/>
    </location>
</feature>
<keyword evidence="5 16" id="KW-0227">DNA damage</keyword>
<dbReference type="GO" id="GO:0006260">
    <property type="term" value="P:DNA replication"/>
    <property type="evidence" value="ECO:0007669"/>
    <property type="project" value="InterPro"/>
</dbReference>
<dbReference type="EMBL" id="AFYH01199449">
    <property type="status" value="NOT_ANNOTATED_CDS"/>
    <property type="molecule type" value="Genomic_DNA"/>
</dbReference>
<dbReference type="GO" id="GO:0045910">
    <property type="term" value="P:negative regulation of DNA recombination"/>
    <property type="evidence" value="ECO:0007669"/>
    <property type="project" value="TreeGrafter"/>
</dbReference>
<feature type="compositionally biased region" description="Polar residues" evidence="17">
    <location>
        <begin position="1263"/>
        <end position="1274"/>
    </location>
</feature>
<dbReference type="FunFam" id="3.40.50.300:FF:000431">
    <property type="entry name" value="Regulator of telomere elongation helicase 1"/>
    <property type="match status" value="1"/>
</dbReference>
<dbReference type="GO" id="GO:0003677">
    <property type="term" value="F:DNA binding"/>
    <property type="evidence" value="ECO:0007669"/>
    <property type="project" value="UniProtKB-UniRule"/>
</dbReference>
<dbReference type="InParanoid" id="H3A3B4"/>
<dbReference type="GO" id="GO:0006310">
    <property type="term" value="P:DNA recombination"/>
    <property type="evidence" value="ECO:0007669"/>
    <property type="project" value="InterPro"/>
</dbReference>
<dbReference type="NCBIfam" id="TIGR00604">
    <property type="entry name" value="rad3"/>
    <property type="match status" value="1"/>
</dbReference>
<dbReference type="InterPro" id="IPR030845">
    <property type="entry name" value="RTEL1"/>
</dbReference>
<dbReference type="InterPro" id="IPR057498">
    <property type="entry name" value="Rtel1_ARCH"/>
</dbReference>
<dbReference type="Pfam" id="PF23109">
    <property type="entry name" value="ARCH_RTEL1"/>
    <property type="match status" value="1"/>
</dbReference>
<evidence type="ECO:0000256" key="9">
    <source>
        <dbReference type="ARBA" id="ARBA00023004"/>
    </source>
</evidence>
<dbReference type="GeneTree" id="ENSGT00950000182970"/>
<dbReference type="Proteomes" id="UP000008672">
    <property type="component" value="Unassembled WGS sequence"/>
</dbReference>
<dbReference type="EMBL" id="AFYH01199441">
    <property type="status" value="NOT_ANNOTATED_CDS"/>
    <property type="molecule type" value="Genomic_DNA"/>
</dbReference>
<keyword evidence="8 16" id="KW-0067">ATP-binding</keyword>
<feature type="region of interest" description="Disordered" evidence="17">
    <location>
        <begin position="1323"/>
        <end position="1364"/>
    </location>
</feature>
<comment type="catalytic activity">
    <reaction evidence="15 16">
        <text>ATP + H2O = ADP + phosphate + H(+)</text>
        <dbReference type="Rhea" id="RHEA:13065"/>
        <dbReference type="ChEBI" id="CHEBI:15377"/>
        <dbReference type="ChEBI" id="CHEBI:15378"/>
        <dbReference type="ChEBI" id="CHEBI:30616"/>
        <dbReference type="ChEBI" id="CHEBI:43474"/>
        <dbReference type="ChEBI" id="CHEBI:456216"/>
    </reaction>
</comment>
<dbReference type="InterPro" id="IPR006554">
    <property type="entry name" value="Helicase-like_DEXD_c2"/>
</dbReference>
<dbReference type="GO" id="GO:0005634">
    <property type="term" value="C:nucleus"/>
    <property type="evidence" value="ECO:0007669"/>
    <property type="project" value="UniProtKB-SubCell"/>
</dbReference>
<reference evidence="19" key="3">
    <citation type="submission" date="2025-09" db="UniProtKB">
        <authorList>
            <consortium name="Ensembl"/>
        </authorList>
    </citation>
    <scope>IDENTIFICATION</scope>
</reference>
<comment type="function">
    <text evidence="16">A probable ATP-dependent DNA helicase implicated in telomere-length regulation, DNA repair and the maintenance of genomic stability. Acts as an anti-recombinase to counteract toxic recombination and limit crossover during meiosis. Regulates meiotic recombination and crossover homeostasis by physically dissociating strand invasion events and thereby promotes noncrossover repair by meiotic synthesis dependent strand annealing (SDSA) as well as disassembly of D loop recombination intermediates. Also disassembles T loops and prevents telomere fragility by counteracting telomeric G4-DNA structures, which together ensure the dynamics and stability of the telomere.</text>
</comment>
<evidence type="ECO:0000256" key="11">
    <source>
        <dbReference type="ARBA" id="ARBA00023125"/>
    </source>
</evidence>
<dbReference type="GO" id="GO:0016887">
    <property type="term" value="F:ATP hydrolysis activity"/>
    <property type="evidence" value="ECO:0007669"/>
    <property type="project" value="RHEA"/>
</dbReference>
<keyword evidence="2" id="KW-0004">4Fe-4S</keyword>
<dbReference type="OMA" id="EDPNTHS"/>
<keyword evidence="12 16" id="KW-0234">DNA repair</keyword>
<evidence type="ECO:0000256" key="5">
    <source>
        <dbReference type="ARBA" id="ARBA00022763"/>
    </source>
</evidence>
<evidence type="ECO:0000256" key="6">
    <source>
        <dbReference type="ARBA" id="ARBA00022801"/>
    </source>
</evidence>
<dbReference type="eggNOG" id="KOG1132">
    <property type="taxonomic scope" value="Eukaryota"/>
</dbReference>
<organism evidence="19 20">
    <name type="scientific">Latimeria chalumnae</name>
    <name type="common">Coelacanth</name>
    <dbReference type="NCBI Taxonomy" id="7897"/>
    <lineage>
        <taxon>Eukaryota</taxon>
        <taxon>Metazoa</taxon>
        <taxon>Chordata</taxon>
        <taxon>Craniata</taxon>
        <taxon>Vertebrata</taxon>
        <taxon>Euteleostomi</taxon>
        <taxon>Coelacanthiformes</taxon>
        <taxon>Coelacanthidae</taxon>
        <taxon>Latimeria</taxon>
    </lineage>
</organism>
<keyword evidence="3" id="KW-0479">Metal-binding</keyword>
<comment type="similarity">
    <text evidence="16">Belongs to the helicase family. RAD3/XPD subfamily.</text>
</comment>
<dbReference type="SMART" id="SM00491">
    <property type="entry name" value="HELICc2"/>
    <property type="match status" value="1"/>
</dbReference>
<dbReference type="EMBL" id="AFYH01199443">
    <property type="status" value="NOT_ANNOTATED_CDS"/>
    <property type="molecule type" value="Genomic_DNA"/>
</dbReference>
<dbReference type="SMART" id="SM00488">
    <property type="entry name" value="DEXDc2"/>
    <property type="match status" value="1"/>
</dbReference>
<dbReference type="GO" id="GO:0003678">
    <property type="term" value="F:DNA helicase activity"/>
    <property type="evidence" value="ECO:0007669"/>
    <property type="project" value="UniProtKB-UniRule"/>
</dbReference>
<dbReference type="STRING" id="7897.ENSLACP00000004135"/>
<evidence type="ECO:0000256" key="3">
    <source>
        <dbReference type="ARBA" id="ARBA00022723"/>
    </source>
</evidence>
<dbReference type="GO" id="GO:0046872">
    <property type="term" value="F:metal ion binding"/>
    <property type="evidence" value="ECO:0007669"/>
    <property type="project" value="UniProtKB-UniRule"/>
</dbReference>
<dbReference type="GO" id="GO:0006281">
    <property type="term" value="P:DNA repair"/>
    <property type="evidence" value="ECO:0007669"/>
    <property type="project" value="UniProtKB-UniRule"/>
</dbReference>
<dbReference type="InterPro" id="IPR010614">
    <property type="entry name" value="RAD3-like_helicase_DEAD"/>
</dbReference>
<dbReference type="EMBL" id="AFYH01199445">
    <property type="status" value="NOT_ANNOTATED_CDS"/>
    <property type="molecule type" value="Genomic_DNA"/>
</dbReference>
<evidence type="ECO:0000256" key="14">
    <source>
        <dbReference type="ARBA" id="ARBA00023242"/>
    </source>
</evidence>
<dbReference type="Pfam" id="PF13307">
    <property type="entry name" value="Helicase_C_2"/>
    <property type="match status" value="1"/>
</dbReference>
<keyword evidence="14 16" id="KW-0539">Nucleus</keyword>
<evidence type="ECO:0000256" key="4">
    <source>
        <dbReference type="ARBA" id="ARBA00022741"/>
    </source>
</evidence>
<evidence type="ECO:0000259" key="18">
    <source>
        <dbReference type="PROSITE" id="PS51193"/>
    </source>
</evidence>
<evidence type="ECO:0000256" key="16">
    <source>
        <dbReference type="HAMAP-Rule" id="MF_03065"/>
    </source>
</evidence>
<evidence type="ECO:0000256" key="13">
    <source>
        <dbReference type="ARBA" id="ARBA00023235"/>
    </source>
</evidence>
<feature type="compositionally biased region" description="Basic and acidic residues" evidence="17">
    <location>
        <begin position="1323"/>
        <end position="1333"/>
    </location>
</feature>
<keyword evidence="7 16" id="KW-0347">Helicase</keyword>
<feature type="domain" description="Helicase ATP-binding" evidence="18">
    <location>
        <begin position="7"/>
        <end position="297"/>
    </location>
</feature>
<accession>H3A3B4</accession>
<keyword evidence="9" id="KW-0408">Iron</keyword>
<dbReference type="Bgee" id="ENSLACG00000003677">
    <property type="expression patterns" value="Expressed in chordate pharynx"/>
</dbReference>
<dbReference type="Pfam" id="PF06733">
    <property type="entry name" value="DEAD_2"/>
    <property type="match status" value="1"/>
</dbReference>
<dbReference type="FunCoup" id="H3A3B4">
    <property type="interactions" value="2341"/>
</dbReference>